<dbReference type="Proteomes" id="UP001562425">
    <property type="component" value="Unassembled WGS sequence"/>
</dbReference>
<protein>
    <submittedName>
        <fullName evidence="1">Uncharacterized protein</fullName>
    </submittedName>
</protein>
<name>A0ABD1CN25_CULPP</name>
<proteinExistence type="predicted"/>
<comment type="caution">
    <text evidence="1">The sequence shown here is derived from an EMBL/GenBank/DDBJ whole genome shotgun (WGS) entry which is preliminary data.</text>
</comment>
<dbReference type="PANTHER" id="PTHR36692">
    <property type="entry name" value="PROTEIN SNAKESKIN"/>
    <property type="match status" value="1"/>
</dbReference>
<dbReference type="AlphaFoldDB" id="A0ABD1CN25"/>
<dbReference type="PANTHER" id="PTHR36692:SF1">
    <property type="entry name" value="GH08457P"/>
    <property type="match status" value="1"/>
</dbReference>
<evidence type="ECO:0000313" key="2">
    <source>
        <dbReference type="Proteomes" id="UP001562425"/>
    </source>
</evidence>
<keyword evidence="2" id="KW-1185">Reference proteome</keyword>
<dbReference type="InterPro" id="IPR038976">
    <property type="entry name" value="Ssk"/>
</dbReference>
<evidence type="ECO:0000313" key="1">
    <source>
        <dbReference type="EMBL" id="KAL1377808.1"/>
    </source>
</evidence>
<organism evidence="1 2">
    <name type="scientific">Culex pipiens pipiens</name>
    <name type="common">Northern house mosquito</name>
    <dbReference type="NCBI Taxonomy" id="38569"/>
    <lineage>
        <taxon>Eukaryota</taxon>
        <taxon>Metazoa</taxon>
        <taxon>Ecdysozoa</taxon>
        <taxon>Arthropoda</taxon>
        <taxon>Hexapoda</taxon>
        <taxon>Insecta</taxon>
        <taxon>Pterygota</taxon>
        <taxon>Neoptera</taxon>
        <taxon>Endopterygota</taxon>
        <taxon>Diptera</taxon>
        <taxon>Nematocera</taxon>
        <taxon>Culicoidea</taxon>
        <taxon>Culicidae</taxon>
        <taxon>Culicinae</taxon>
        <taxon>Culicini</taxon>
        <taxon>Culex</taxon>
        <taxon>Culex</taxon>
    </lineage>
</organism>
<accession>A0ABD1CN25</accession>
<gene>
    <name evidence="1" type="ORF">pipiens_004120</name>
</gene>
<sequence length="174" mass="19297">MNSLSQHFQSQHWKGFTHAIHPLNNNVFTRGPPLAEISRLTMASAEQGAGTDQTDRGMRKEYFSSSGVTKFLPPVFKLLELAVAIICIGLIDDPANNSRFRVFLATRTASLASFHLRALSGSSPSSICLASIPWKLQSLLNLTAFILYLASAACILNDWSETKTRNYWPPNTQR</sequence>
<reference evidence="1 2" key="1">
    <citation type="submission" date="2024-05" db="EMBL/GenBank/DDBJ databases">
        <title>Culex pipiens pipiens assembly and annotation.</title>
        <authorList>
            <person name="Alout H."/>
            <person name="Durand T."/>
        </authorList>
    </citation>
    <scope>NUCLEOTIDE SEQUENCE [LARGE SCALE GENOMIC DNA]</scope>
    <source>
        <strain evidence="1">HA-2024</strain>
        <tissue evidence="1">Whole body</tissue>
    </source>
</reference>
<dbReference type="EMBL" id="JBEHCU010010716">
    <property type="protein sequence ID" value="KAL1377808.1"/>
    <property type="molecule type" value="Genomic_DNA"/>
</dbReference>